<dbReference type="GO" id="GO:0005112">
    <property type="term" value="F:Notch binding"/>
    <property type="evidence" value="ECO:0007669"/>
    <property type="project" value="TreeGrafter"/>
</dbReference>
<evidence type="ECO:0000256" key="1">
    <source>
        <dbReference type="SAM" id="MobiDB-lite"/>
    </source>
</evidence>
<dbReference type="PANTHER" id="PTHR35015:SF4">
    <property type="entry name" value="PROTEIN CBR-OSM-7"/>
    <property type="match status" value="1"/>
</dbReference>
<accession>A0A0D8Y1P3</accession>
<dbReference type="InterPro" id="IPR053124">
    <property type="entry name" value="Notch_signaling_modulators"/>
</dbReference>
<feature type="region of interest" description="Disordered" evidence="1">
    <location>
        <begin position="59"/>
        <end position="79"/>
    </location>
</feature>
<gene>
    <name evidence="3" type="ORF">DICVIV_03100</name>
</gene>
<dbReference type="GO" id="GO:0045747">
    <property type="term" value="P:positive regulation of Notch signaling pathway"/>
    <property type="evidence" value="ECO:0007669"/>
    <property type="project" value="TreeGrafter"/>
</dbReference>
<evidence type="ECO:0000256" key="2">
    <source>
        <dbReference type="SAM" id="SignalP"/>
    </source>
</evidence>
<protein>
    <submittedName>
        <fullName evidence="3">Uncharacterized protein</fullName>
    </submittedName>
</protein>
<feature type="compositionally biased region" description="Acidic residues" evidence="1">
    <location>
        <begin position="231"/>
        <end position="240"/>
    </location>
</feature>
<evidence type="ECO:0000313" key="3">
    <source>
        <dbReference type="EMBL" id="KJH50753.1"/>
    </source>
</evidence>
<organism evidence="3 4">
    <name type="scientific">Dictyocaulus viviparus</name>
    <name type="common">Bovine lungworm</name>
    <dbReference type="NCBI Taxonomy" id="29172"/>
    <lineage>
        <taxon>Eukaryota</taxon>
        <taxon>Metazoa</taxon>
        <taxon>Ecdysozoa</taxon>
        <taxon>Nematoda</taxon>
        <taxon>Chromadorea</taxon>
        <taxon>Rhabditida</taxon>
        <taxon>Rhabditina</taxon>
        <taxon>Rhabditomorpha</taxon>
        <taxon>Strongyloidea</taxon>
        <taxon>Metastrongylidae</taxon>
        <taxon>Dictyocaulus</taxon>
    </lineage>
</organism>
<reference evidence="3 4" key="1">
    <citation type="submission" date="2013-11" db="EMBL/GenBank/DDBJ databases">
        <title>Draft genome of the bovine lungworm Dictyocaulus viviparus.</title>
        <authorList>
            <person name="Mitreva M."/>
        </authorList>
    </citation>
    <scope>NUCLEOTIDE SEQUENCE [LARGE SCALE GENOMIC DNA]</scope>
    <source>
        <strain evidence="3 4">HannoverDv2000</strain>
    </source>
</reference>
<dbReference type="AlphaFoldDB" id="A0A0D8Y1P3"/>
<dbReference type="Proteomes" id="UP000053766">
    <property type="component" value="Unassembled WGS sequence"/>
</dbReference>
<dbReference type="PANTHER" id="PTHR35015">
    <property type="entry name" value="PROTEIN CBR-OSM-7-RELATED"/>
    <property type="match status" value="1"/>
</dbReference>
<dbReference type="EMBL" id="KN716198">
    <property type="protein sequence ID" value="KJH50753.1"/>
    <property type="molecule type" value="Genomic_DNA"/>
</dbReference>
<keyword evidence="2" id="KW-0732">Signal</keyword>
<sequence length="299" mass="34284">MLSYALFMSAVFLSECESTSLIFRRLTLAVSLHLVQSACAENPNLAFCDSHLLENFTPPPTQSTVTSEPLKTSDAKNANRSNEETQFMAWLIDQNDEALNMEIDESERPQKHSNGKKYCSKYKDNFGMYCKKSNIESLEQVLQKFCTIYAHQCENHSDFPTPGPLLPSSESTTQDSDEDSTGYCHKFLAHFQKLCSINQQYDSKKTNEFCSTYRDRCQSSTLNDLVKDNEQIDDLPDSLEIDTTFQPRKEENKKPESDISTYCEKYWENFNFYCAGQSTSGHEKFCESFRRNCPQKIGS</sequence>
<feature type="region of interest" description="Disordered" evidence="1">
    <location>
        <begin position="228"/>
        <end position="253"/>
    </location>
</feature>
<name>A0A0D8Y1P3_DICVI</name>
<feature type="compositionally biased region" description="Polar residues" evidence="1">
    <location>
        <begin position="62"/>
        <end position="79"/>
    </location>
</feature>
<feature type="signal peptide" evidence="2">
    <location>
        <begin position="1"/>
        <end position="18"/>
    </location>
</feature>
<keyword evidence="4" id="KW-1185">Reference proteome</keyword>
<reference evidence="4" key="2">
    <citation type="journal article" date="2016" name="Sci. Rep.">
        <title>Dictyocaulus viviparus genome, variome and transcriptome elucidate lungworm biology and support future intervention.</title>
        <authorList>
            <person name="McNulty S.N."/>
            <person name="Strube C."/>
            <person name="Rosa B.A."/>
            <person name="Martin J.C."/>
            <person name="Tyagi R."/>
            <person name="Choi Y.J."/>
            <person name="Wang Q."/>
            <person name="Hallsworth Pepin K."/>
            <person name="Zhang X."/>
            <person name="Ozersky P."/>
            <person name="Wilson R.K."/>
            <person name="Sternberg P.W."/>
            <person name="Gasser R.B."/>
            <person name="Mitreva M."/>
        </authorList>
    </citation>
    <scope>NUCLEOTIDE SEQUENCE [LARGE SCALE GENOMIC DNA]</scope>
    <source>
        <strain evidence="4">HannoverDv2000</strain>
    </source>
</reference>
<dbReference type="GO" id="GO:0005615">
    <property type="term" value="C:extracellular space"/>
    <property type="evidence" value="ECO:0007669"/>
    <property type="project" value="TreeGrafter"/>
</dbReference>
<feature type="chain" id="PRO_5002336115" evidence="2">
    <location>
        <begin position="19"/>
        <end position="299"/>
    </location>
</feature>
<evidence type="ECO:0000313" key="4">
    <source>
        <dbReference type="Proteomes" id="UP000053766"/>
    </source>
</evidence>
<dbReference type="OrthoDB" id="5838112at2759"/>
<proteinExistence type="predicted"/>